<sequence length="173" mass="19361">MNLTRFGGRHGVCEWRGRAERIGVWHQGVGAVEERGADRVGDMGGKARCMRSAPDGQKFRTFDNAHGKKKVATEEKNSESGKENKNAQDTTQANKKEAEIKANKEMKSEKKKWIQNTWLPPFRRKGRRFWADISPSRPLFMGGACVRGVPPEMGLEAHALKRAESLRGSGIEV</sequence>
<feature type="compositionally biased region" description="Basic and acidic residues" evidence="1">
    <location>
        <begin position="57"/>
        <end position="86"/>
    </location>
</feature>
<name>A0A8K0HEA6_9ROSA</name>
<evidence type="ECO:0000256" key="1">
    <source>
        <dbReference type="SAM" id="MobiDB-lite"/>
    </source>
</evidence>
<organism evidence="2 3">
    <name type="scientific">Rhamnella rubrinervis</name>
    <dbReference type="NCBI Taxonomy" id="2594499"/>
    <lineage>
        <taxon>Eukaryota</taxon>
        <taxon>Viridiplantae</taxon>
        <taxon>Streptophyta</taxon>
        <taxon>Embryophyta</taxon>
        <taxon>Tracheophyta</taxon>
        <taxon>Spermatophyta</taxon>
        <taxon>Magnoliopsida</taxon>
        <taxon>eudicotyledons</taxon>
        <taxon>Gunneridae</taxon>
        <taxon>Pentapetalae</taxon>
        <taxon>rosids</taxon>
        <taxon>fabids</taxon>
        <taxon>Rosales</taxon>
        <taxon>Rhamnaceae</taxon>
        <taxon>rhamnoid group</taxon>
        <taxon>Rhamneae</taxon>
        <taxon>Rhamnella</taxon>
    </lineage>
</organism>
<keyword evidence="3" id="KW-1185">Reference proteome</keyword>
<protein>
    <submittedName>
        <fullName evidence="2">Uncharacterized protein</fullName>
    </submittedName>
</protein>
<feature type="region of interest" description="Disordered" evidence="1">
    <location>
        <begin position="51"/>
        <end position="111"/>
    </location>
</feature>
<reference evidence="2" key="1">
    <citation type="submission" date="2020-03" db="EMBL/GenBank/DDBJ databases">
        <title>A high-quality chromosome-level genome assembly of a woody plant with both climbing and erect habits, Rhamnella rubrinervis.</title>
        <authorList>
            <person name="Lu Z."/>
            <person name="Yang Y."/>
            <person name="Zhu X."/>
            <person name="Sun Y."/>
        </authorList>
    </citation>
    <scope>NUCLEOTIDE SEQUENCE</scope>
    <source>
        <strain evidence="2">BYM</strain>
        <tissue evidence="2">Leaf</tissue>
    </source>
</reference>
<evidence type="ECO:0000313" key="2">
    <source>
        <dbReference type="EMBL" id="KAF3450208.1"/>
    </source>
</evidence>
<evidence type="ECO:0000313" key="3">
    <source>
        <dbReference type="Proteomes" id="UP000796880"/>
    </source>
</evidence>
<feature type="compositionally biased region" description="Basic and acidic residues" evidence="1">
    <location>
        <begin position="94"/>
        <end position="111"/>
    </location>
</feature>
<dbReference type="AlphaFoldDB" id="A0A8K0HEA6"/>
<dbReference type="EMBL" id="VOIH02000003">
    <property type="protein sequence ID" value="KAF3450208.1"/>
    <property type="molecule type" value="Genomic_DNA"/>
</dbReference>
<accession>A0A8K0HEA6</accession>
<proteinExistence type="predicted"/>
<gene>
    <name evidence="2" type="ORF">FNV43_RR06288</name>
</gene>
<comment type="caution">
    <text evidence="2">The sequence shown here is derived from an EMBL/GenBank/DDBJ whole genome shotgun (WGS) entry which is preliminary data.</text>
</comment>
<dbReference type="Proteomes" id="UP000796880">
    <property type="component" value="Unassembled WGS sequence"/>
</dbReference>